<dbReference type="Proteomes" id="UP001143328">
    <property type="component" value="Unassembled WGS sequence"/>
</dbReference>
<dbReference type="Pfam" id="PF01757">
    <property type="entry name" value="Acyl_transf_3"/>
    <property type="match status" value="1"/>
</dbReference>
<feature type="transmembrane region" description="Helical" evidence="1">
    <location>
        <begin position="41"/>
        <end position="60"/>
    </location>
</feature>
<feature type="transmembrane region" description="Helical" evidence="1">
    <location>
        <begin position="256"/>
        <end position="273"/>
    </location>
</feature>
<feature type="transmembrane region" description="Helical" evidence="1">
    <location>
        <begin position="134"/>
        <end position="155"/>
    </location>
</feature>
<feature type="transmembrane region" description="Helical" evidence="1">
    <location>
        <begin position="162"/>
        <end position="181"/>
    </location>
</feature>
<organism evidence="3 4">
    <name type="scientific">Pseudomonas turukhanskensis</name>
    <dbReference type="NCBI Taxonomy" id="1806536"/>
    <lineage>
        <taxon>Bacteria</taxon>
        <taxon>Pseudomonadati</taxon>
        <taxon>Pseudomonadota</taxon>
        <taxon>Gammaproteobacteria</taxon>
        <taxon>Pseudomonadales</taxon>
        <taxon>Pseudomonadaceae</taxon>
        <taxon>Pseudomonas</taxon>
    </lineage>
</organism>
<feature type="transmembrane region" description="Helical" evidence="1">
    <location>
        <begin position="81"/>
        <end position="99"/>
    </location>
</feature>
<reference evidence="3" key="1">
    <citation type="journal article" date="2014" name="Int. J. Syst. Evol. Microbiol.">
        <title>Complete genome sequence of Corynebacterium casei LMG S-19264T (=DSM 44701T), isolated from a smear-ripened cheese.</title>
        <authorList>
            <consortium name="US DOE Joint Genome Institute (JGI-PGF)"/>
            <person name="Walter F."/>
            <person name="Albersmeier A."/>
            <person name="Kalinowski J."/>
            <person name="Ruckert C."/>
        </authorList>
    </citation>
    <scope>NUCLEOTIDE SEQUENCE</scope>
    <source>
        <strain evidence="3">VKM B-2935</strain>
    </source>
</reference>
<evidence type="ECO:0000313" key="4">
    <source>
        <dbReference type="Proteomes" id="UP001143328"/>
    </source>
</evidence>
<sequence>MKRIESLDYLRGAMAFAVMAYHFTSWSGLPQESESILGRLGIYAVSMFYILSGLSLALVYSGRINNGADIRDFAIKRAFRIIPLFWLVISLSVAERFLVSHFRGAPVDLSVFEVFANYSFLFGFLDPSLALTTGGWSIGNEVFFYVCFPFVILLAAKNRATIPLFFAVTTAIAIYFAYSALSPGKTLNEQWPTYVNSLNQIFLFASGIAIACYKTQIAALLNKAWMSLALIGIGCLVFCLYPITGDRINLVTAEERFILSAACMVVVAAVLTFNPSFENIGAAGLRVLGESSYALYLLHPKVYLVTNAIGTKLGAGKIVIAVAAVLVTLVASWLTYRLFETFFINAGQRITARLNRQRNTLRAAKA</sequence>
<protein>
    <submittedName>
        <fullName evidence="3">Acyltransferase</fullName>
    </submittedName>
</protein>
<dbReference type="GO" id="GO:0000271">
    <property type="term" value="P:polysaccharide biosynthetic process"/>
    <property type="evidence" value="ECO:0007669"/>
    <property type="project" value="TreeGrafter"/>
</dbReference>
<feature type="transmembrane region" description="Helical" evidence="1">
    <location>
        <begin position="193"/>
        <end position="213"/>
    </location>
</feature>
<evidence type="ECO:0000313" key="3">
    <source>
        <dbReference type="EMBL" id="GLK87896.1"/>
    </source>
</evidence>
<keyword evidence="4" id="KW-1185">Reference proteome</keyword>
<dbReference type="GO" id="GO:0016747">
    <property type="term" value="F:acyltransferase activity, transferring groups other than amino-acyl groups"/>
    <property type="evidence" value="ECO:0007669"/>
    <property type="project" value="InterPro"/>
</dbReference>
<keyword evidence="1" id="KW-1133">Transmembrane helix</keyword>
<proteinExistence type="predicted"/>
<feature type="transmembrane region" description="Helical" evidence="1">
    <location>
        <begin position="318"/>
        <end position="339"/>
    </location>
</feature>
<keyword evidence="3" id="KW-0012">Acyltransferase</keyword>
<feature type="domain" description="Acyltransferase 3" evidence="2">
    <location>
        <begin position="5"/>
        <end position="337"/>
    </location>
</feature>
<accession>A0A9W6NET0</accession>
<feature type="transmembrane region" description="Helical" evidence="1">
    <location>
        <begin position="12"/>
        <end position="29"/>
    </location>
</feature>
<dbReference type="EMBL" id="BSFN01000002">
    <property type="protein sequence ID" value="GLK87896.1"/>
    <property type="molecule type" value="Genomic_DNA"/>
</dbReference>
<dbReference type="GO" id="GO:0016020">
    <property type="term" value="C:membrane"/>
    <property type="evidence" value="ECO:0007669"/>
    <property type="project" value="TreeGrafter"/>
</dbReference>
<comment type="caution">
    <text evidence="3">The sequence shown here is derived from an EMBL/GenBank/DDBJ whole genome shotgun (WGS) entry which is preliminary data.</text>
</comment>
<dbReference type="AlphaFoldDB" id="A0A9W6NET0"/>
<feature type="transmembrane region" description="Helical" evidence="1">
    <location>
        <begin position="225"/>
        <end position="244"/>
    </location>
</feature>
<keyword evidence="1" id="KW-0812">Transmembrane</keyword>
<name>A0A9W6NET0_9PSED</name>
<evidence type="ECO:0000259" key="2">
    <source>
        <dbReference type="Pfam" id="PF01757"/>
    </source>
</evidence>
<keyword evidence="1" id="KW-0472">Membrane</keyword>
<reference evidence="3" key="2">
    <citation type="submission" date="2023-01" db="EMBL/GenBank/DDBJ databases">
        <authorList>
            <person name="Sun Q."/>
            <person name="Evtushenko L."/>
        </authorList>
    </citation>
    <scope>NUCLEOTIDE SEQUENCE</scope>
    <source>
        <strain evidence="3">VKM B-2935</strain>
    </source>
</reference>
<dbReference type="InterPro" id="IPR050879">
    <property type="entry name" value="Acyltransferase_3"/>
</dbReference>
<evidence type="ECO:0000256" key="1">
    <source>
        <dbReference type="SAM" id="Phobius"/>
    </source>
</evidence>
<dbReference type="PANTHER" id="PTHR23028">
    <property type="entry name" value="ACETYLTRANSFERASE"/>
    <property type="match status" value="1"/>
</dbReference>
<dbReference type="InterPro" id="IPR002656">
    <property type="entry name" value="Acyl_transf_3_dom"/>
</dbReference>
<keyword evidence="3" id="KW-0808">Transferase</keyword>
<gene>
    <name evidence="3" type="ORF">GCM10017655_09580</name>
</gene>
<dbReference type="PANTHER" id="PTHR23028:SF131">
    <property type="entry name" value="BLR2367 PROTEIN"/>
    <property type="match status" value="1"/>
</dbReference>